<dbReference type="Gene3D" id="1.10.287.70">
    <property type="match status" value="1"/>
</dbReference>
<dbReference type="Pfam" id="PF10613">
    <property type="entry name" value="Lig_chan-Glu_bd"/>
    <property type="match status" value="1"/>
</dbReference>
<proteinExistence type="predicted"/>
<name>A0ABN8LSB7_9CNID</name>
<evidence type="ECO:0000256" key="10">
    <source>
        <dbReference type="ARBA" id="ARBA00023180"/>
    </source>
</evidence>
<evidence type="ECO:0000256" key="14">
    <source>
        <dbReference type="ARBA" id="ARBA00034100"/>
    </source>
</evidence>
<evidence type="ECO:0000256" key="15">
    <source>
        <dbReference type="SAM" id="Phobius"/>
    </source>
</evidence>
<comment type="subcellular location">
    <subcellularLocation>
        <location evidence="1">Cell membrane</location>
        <topology evidence="1">Multi-pass membrane protein</topology>
    </subcellularLocation>
    <subcellularLocation>
        <location evidence="14">Postsynaptic cell membrane</location>
    </subcellularLocation>
</comment>
<keyword evidence="4 15" id="KW-0812">Transmembrane</keyword>
<evidence type="ECO:0000256" key="4">
    <source>
        <dbReference type="ARBA" id="ARBA00022692"/>
    </source>
</evidence>
<dbReference type="Gene3D" id="3.40.50.2300">
    <property type="match status" value="2"/>
</dbReference>
<organism evidence="19 20">
    <name type="scientific">Porites evermanni</name>
    <dbReference type="NCBI Taxonomy" id="104178"/>
    <lineage>
        <taxon>Eukaryota</taxon>
        <taxon>Metazoa</taxon>
        <taxon>Cnidaria</taxon>
        <taxon>Anthozoa</taxon>
        <taxon>Hexacorallia</taxon>
        <taxon>Scleractinia</taxon>
        <taxon>Fungiina</taxon>
        <taxon>Poritidae</taxon>
        <taxon>Porites</taxon>
    </lineage>
</organism>
<dbReference type="SUPFAM" id="SSF81324">
    <property type="entry name" value="Voltage-gated potassium channels"/>
    <property type="match status" value="1"/>
</dbReference>
<dbReference type="Gene3D" id="3.40.190.10">
    <property type="entry name" value="Periplasmic binding protein-like II"/>
    <property type="match status" value="2"/>
</dbReference>
<dbReference type="PRINTS" id="PR00177">
    <property type="entry name" value="NMDARECEPTOR"/>
</dbReference>
<evidence type="ECO:0000313" key="19">
    <source>
        <dbReference type="EMBL" id="CAH3018926.1"/>
    </source>
</evidence>
<evidence type="ECO:0000256" key="3">
    <source>
        <dbReference type="ARBA" id="ARBA00022475"/>
    </source>
</evidence>
<dbReference type="Pfam" id="PF00060">
    <property type="entry name" value="Lig_chan"/>
    <property type="match status" value="1"/>
</dbReference>
<protein>
    <submittedName>
        <fullName evidence="19">Uncharacterized protein</fullName>
    </submittedName>
</protein>
<accession>A0ABN8LSB7</accession>
<comment type="caution">
    <text evidence="19">The sequence shown here is derived from an EMBL/GenBank/DDBJ whole genome shotgun (WGS) entry which is preliminary data.</text>
</comment>
<dbReference type="Pfam" id="PF01094">
    <property type="entry name" value="ANF_receptor"/>
    <property type="match status" value="1"/>
</dbReference>
<keyword evidence="5 15" id="KW-1133">Transmembrane helix</keyword>
<dbReference type="EMBL" id="CALNXI010000100">
    <property type="protein sequence ID" value="CAH3018926.1"/>
    <property type="molecule type" value="Genomic_DNA"/>
</dbReference>
<dbReference type="InterPro" id="IPR001508">
    <property type="entry name" value="Iono_Glu_rcpt_met"/>
</dbReference>
<keyword evidence="12" id="KW-1071">Ligand-gated ion channel</keyword>
<evidence type="ECO:0000256" key="6">
    <source>
        <dbReference type="ARBA" id="ARBA00023018"/>
    </source>
</evidence>
<dbReference type="SMART" id="SM00079">
    <property type="entry name" value="PBPe"/>
    <property type="match status" value="1"/>
</dbReference>
<keyword evidence="7" id="KW-0406">Ion transport</keyword>
<gene>
    <name evidence="19" type="ORF">PEVE_00000199</name>
</gene>
<keyword evidence="6" id="KW-0770">Synapse</keyword>
<dbReference type="Proteomes" id="UP001159427">
    <property type="component" value="Unassembled WGS sequence"/>
</dbReference>
<evidence type="ECO:0000256" key="8">
    <source>
        <dbReference type="ARBA" id="ARBA00023136"/>
    </source>
</evidence>
<sequence>MGEISVAICIVLIVSSSAFTSEGKIQDIKIGALYSNKTESLFRVLEYVINYLLPKRLLQPQNYKFTLGSHVMVDGQDLLSKELLSNFSKVKCIIDLACEDEKALDVSTVLQVPLMKVDSLKDSTIHPYVVSIRPSKHLVSQALFDIMDFFSFTRIAVVYDVSRMREASHFYATMRRWPRFDIHIIPELVLNDRKKLRESLKRILHSHIRDIVIFCDQRDLAHIMNEALFVGINDKDYRWITPDLEVAGANQTYPSILGMVGLRLHVGDEQQARVLRVVALKGTSLEYSLSVYASVYDAAVTVGMALTNVIAGSDDMTQISLTRVSNATCALRRASTQHKGPGWKLLQHIREVKFQGVTGEVQFDQVTGERRLHNGLDILNIAEDEVKKVGSWRPEPGIRHYHVSLNENEKVRWVGDFAEIIKCHNPGATGPHETEPLPRLKVTTFLEEPFVEKVNESVRLPKVGKKVPKTLLQGFCIDLIEELLKLAKFEYDIYLDKNYDGLVEELTQQKKDIALGPITITAEREMRIDFSKPFMDFSISLIMQKPGEPAIDIFAFLMPFTGVVWLSIVGVVLGMTVVMYAMDYLSPFGYHARAQAANNEPGNEFNLLNSLWFATASILQQGPDNTPLAPSGRLLASAFWFFTLILISTYTANLAAFFTIKRTVATINSLEELENQTEIKYGVLRGGSLQKFFQNSGDQLYRRMFSHMREYDTAVNCTAEGVEKARTEQYAYLTEQPFLEYYNHQKCNTRLLNNLLQSQAYGIGLQKDSEYTNEISVAILKLRERNFVERIRHKWWDERSKCPKPKQSKTGNTKRLDLNNMAGVFLVLVGGVIISLVLVVFEMRCKKLVEYFTSGQATIKRQSRCESHEYEPIDRTVRVKVVLAQGDKVLTPKADKRQKKSTWNNLLNK</sequence>
<evidence type="ECO:0000256" key="9">
    <source>
        <dbReference type="ARBA" id="ARBA00023170"/>
    </source>
</evidence>
<keyword evidence="2" id="KW-0813">Transport</keyword>
<dbReference type="SMART" id="SM00918">
    <property type="entry name" value="Lig_chan-Glu_bd"/>
    <property type="match status" value="1"/>
</dbReference>
<evidence type="ECO:0000256" key="7">
    <source>
        <dbReference type="ARBA" id="ARBA00023065"/>
    </source>
</evidence>
<evidence type="ECO:0000256" key="2">
    <source>
        <dbReference type="ARBA" id="ARBA00022448"/>
    </source>
</evidence>
<evidence type="ECO:0000256" key="13">
    <source>
        <dbReference type="ARBA" id="ARBA00023303"/>
    </source>
</evidence>
<keyword evidence="20" id="KW-1185">Reference proteome</keyword>
<dbReference type="InterPro" id="IPR019594">
    <property type="entry name" value="Glu/Gly-bd"/>
</dbReference>
<keyword evidence="9" id="KW-0675">Receptor</keyword>
<evidence type="ECO:0000313" key="20">
    <source>
        <dbReference type="Proteomes" id="UP001159427"/>
    </source>
</evidence>
<dbReference type="InterPro" id="IPR015683">
    <property type="entry name" value="Ionotropic_Glu_rcpt"/>
</dbReference>
<keyword evidence="3" id="KW-1003">Cell membrane</keyword>
<evidence type="ECO:0000256" key="1">
    <source>
        <dbReference type="ARBA" id="ARBA00004651"/>
    </source>
</evidence>
<evidence type="ECO:0000256" key="12">
    <source>
        <dbReference type="ARBA" id="ARBA00023286"/>
    </source>
</evidence>
<keyword evidence="8 15" id="KW-0472">Membrane</keyword>
<evidence type="ECO:0000259" key="18">
    <source>
        <dbReference type="SMART" id="SM00918"/>
    </source>
</evidence>
<keyword evidence="10" id="KW-0325">Glycoprotein</keyword>
<evidence type="ECO:0000256" key="16">
    <source>
        <dbReference type="SAM" id="SignalP"/>
    </source>
</evidence>
<dbReference type="InterPro" id="IPR001320">
    <property type="entry name" value="Iontro_rcpt_C"/>
</dbReference>
<keyword evidence="16" id="KW-0732">Signal</keyword>
<feature type="transmembrane region" description="Helical" evidence="15">
    <location>
        <begin position="638"/>
        <end position="660"/>
    </location>
</feature>
<evidence type="ECO:0000256" key="5">
    <source>
        <dbReference type="ARBA" id="ARBA00022989"/>
    </source>
</evidence>
<feature type="chain" id="PRO_5046650818" evidence="16">
    <location>
        <begin position="19"/>
        <end position="909"/>
    </location>
</feature>
<feature type="transmembrane region" description="Helical" evidence="15">
    <location>
        <begin position="821"/>
        <end position="841"/>
    </location>
</feature>
<keyword evidence="11" id="KW-0628">Postsynaptic cell membrane</keyword>
<evidence type="ECO:0000256" key="11">
    <source>
        <dbReference type="ARBA" id="ARBA00023257"/>
    </source>
</evidence>
<reference evidence="19 20" key="1">
    <citation type="submission" date="2022-05" db="EMBL/GenBank/DDBJ databases">
        <authorList>
            <consortium name="Genoscope - CEA"/>
            <person name="William W."/>
        </authorList>
    </citation>
    <scope>NUCLEOTIDE SEQUENCE [LARGE SCALE GENOMIC DNA]</scope>
</reference>
<dbReference type="PANTHER" id="PTHR18966">
    <property type="entry name" value="IONOTROPIC GLUTAMATE RECEPTOR"/>
    <property type="match status" value="1"/>
</dbReference>
<feature type="domain" description="Ionotropic glutamate receptor C-terminal" evidence="17">
    <location>
        <begin position="439"/>
        <end position="798"/>
    </location>
</feature>
<evidence type="ECO:0000259" key="17">
    <source>
        <dbReference type="SMART" id="SM00079"/>
    </source>
</evidence>
<dbReference type="InterPro" id="IPR028082">
    <property type="entry name" value="Peripla_BP_I"/>
</dbReference>
<dbReference type="InterPro" id="IPR001828">
    <property type="entry name" value="ANF_lig-bd_rcpt"/>
</dbReference>
<feature type="transmembrane region" description="Helical" evidence="15">
    <location>
        <begin position="553"/>
        <end position="581"/>
    </location>
</feature>
<feature type="domain" description="Ionotropic glutamate receptor L-glutamate and glycine-binding" evidence="18">
    <location>
        <begin position="461"/>
        <end position="508"/>
    </location>
</feature>
<dbReference type="SUPFAM" id="SSF53850">
    <property type="entry name" value="Periplasmic binding protein-like II"/>
    <property type="match status" value="1"/>
</dbReference>
<dbReference type="SUPFAM" id="SSF53822">
    <property type="entry name" value="Periplasmic binding protein-like I"/>
    <property type="match status" value="1"/>
</dbReference>
<keyword evidence="13" id="KW-0407">Ion channel</keyword>
<feature type="signal peptide" evidence="16">
    <location>
        <begin position="1"/>
        <end position="18"/>
    </location>
</feature>